<evidence type="ECO:0000313" key="1">
    <source>
        <dbReference type="EMBL" id="KAK9844442.1"/>
    </source>
</evidence>
<dbReference type="Proteomes" id="UP001438707">
    <property type="component" value="Unassembled WGS sequence"/>
</dbReference>
<accession>A0AAW1SFW2</accession>
<proteinExistence type="predicted"/>
<reference evidence="1 2" key="1">
    <citation type="journal article" date="2024" name="Nat. Commun.">
        <title>Phylogenomics reveals the evolutionary origins of lichenization in chlorophyte algae.</title>
        <authorList>
            <person name="Puginier C."/>
            <person name="Libourel C."/>
            <person name="Otte J."/>
            <person name="Skaloud P."/>
            <person name="Haon M."/>
            <person name="Grisel S."/>
            <person name="Petersen M."/>
            <person name="Berrin J.G."/>
            <person name="Delaux P.M."/>
            <person name="Dal Grande F."/>
            <person name="Keller J."/>
        </authorList>
    </citation>
    <scope>NUCLEOTIDE SEQUENCE [LARGE SCALE GENOMIC DNA]</scope>
    <source>
        <strain evidence="1 2">SAG 2145</strain>
    </source>
</reference>
<name>A0AAW1SFW2_9CHLO</name>
<dbReference type="EMBL" id="JALJOS010000001">
    <property type="protein sequence ID" value="KAK9844442.1"/>
    <property type="molecule type" value="Genomic_DNA"/>
</dbReference>
<gene>
    <name evidence="1" type="ORF">WJX74_002598</name>
</gene>
<keyword evidence="2" id="KW-1185">Reference proteome</keyword>
<evidence type="ECO:0000313" key="2">
    <source>
        <dbReference type="Proteomes" id="UP001438707"/>
    </source>
</evidence>
<protein>
    <submittedName>
        <fullName evidence="1">Uncharacterized protein</fullName>
    </submittedName>
</protein>
<organism evidence="1 2">
    <name type="scientific">Apatococcus lobatus</name>
    <dbReference type="NCBI Taxonomy" id="904363"/>
    <lineage>
        <taxon>Eukaryota</taxon>
        <taxon>Viridiplantae</taxon>
        <taxon>Chlorophyta</taxon>
        <taxon>core chlorophytes</taxon>
        <taxon>Trebouxiophyceae</taxon>
        <taxon>Chlorellales</taxon>
        <taxon>Chlorellaceae</taxon>
        <taxon>Apatococcus</taxon>
    </lineage>
</organism>
<comment type="caution">
    <text evidence="1">The sequence shown here is derived from an EMBL/GenBank/DDBJ whole genome shotgun (WGS) entry which is preliminary data.</text>
</comment>
<dbReference type="AlphaFoldDB" id="A0AAW1SFW2"/>
<sequence length="96" mass="10972">MRRFRGRHKSKAAFSTHKLFIEAWPWETARGRSSGIWCQRHVGQQVLHAVYNLVAFLHGVLHNGLSATTFDMADHSKWLVFDRHAGQINSSMLSIA</sequence>